<keyword evidence="4 9" id="KW-0812">Transmembrane</keyword>
<proteinExistence type="inferred from homology"/>
<comment type="similarity">
    <text evidence="7">Belongs to the MptA/B family.</text>
</comment>
<feature type="transmembrane region" description="Helical" evidence="9">
    <location>
        <begin position="296"/>
        <end position="320"/>
    </location>
</feature>
<keyword evidence="3" id="KW-0808">Transferase</keyword>
<dbReference type="InterPro" id="IPR049829">
    <property type="entry name" value="MptA/B-like"/>
</dbReference>
<reference evidence="10 11" key="1">
    <citation type="submission" date="2018-04" db="EMBL/GenBank/DDBJ databases">
        <title>Genome of Nocardioides gansuensis WSJ-1.</title>
        <authorList>
            <person name="Wu S."/>
            <person name="Wang G."/>
        </authorList>
    </citation>
    <scope>NUCLEOTIDE SEQUENCE [LARGE SCALE GENOMIC DNA]</scope>
    <source>
        <strain evidence="10 11">WSJ-1</strain>
    </source>
</reference>
<feature type="transmembrane region" description="Helical" evidence="9">
    <location>
        <begin position="453"/>
        <end position="474"/>
    </location>
</feature>
<evidence type="ECO:0000256" key="7">
    <source>
        <dbReference type="ARBA" id="ARBA00043987"/>
    </source>
</evidence>
<comment type="subcellular location">
    <subcellularLocation>
        <location evidence="1">Membrane</location>
        <topology evidence="1">Multi-pass membrane protein</topology>
    </subcellularLocation>
</comment>
<feature type="transmembrane region" description="Helical" evidence="9">
    <location>
        <begin position="253"/>
        <end position="284"/>
    </location>
</feature>
<evidence type="ECO:0000256" key="4">
    <source>
        <dbReference type="ARBA" id="ARBA00022692"/>
    </source>
</evidence>
<evidence type="ECO:0008006" key="12">
    <source>
        <dbReference type="Google" id="ProtNLM"/>
    </source>
</evidence>
<feature type="region of interest" description="Disordered" evidence="8">
    <location>
        <begin position="494"/>
        <end position="530"/>
    </location>
</feature>
<dbReference type="EMBL" id="QDGZ01000009">
    <property type="protein sequence ID" value="PVG81278.1"/>
    <property type="molecule type" value="Genomic_DNA"/>
</dbReference>
<evidence type="ECO:0000256" key="6">
    <source>
        <dbReference type="ARBA" id="ARBA00023136"/>
    </source>
</evidence>
<dbReference type="NCBIfam" id="NF038066">
    <property type="entry name" value="MptB"/>
    <property type="match status" value="1"/>
</dbReference>
<protein>
    <recommendedName>
        <fullName evidence="12">DUF2029 domain-containing protein</fullName>
    </recommendedName>
</protein>
<sequence length="530" mass="54375">MPVEQAPYGALVLTRGFAGGVLVLLGGLVISTLPESTALMQIQLLRELRGAEAGRMAGLALVVTGLGLYAAAWLSLCRHVARAEGAAREDALALVRHATVVWSAPLVLAPPLFSRDGWSYAAQGVLAHFQVSPYEHGPGVLVGPVVQGVDPRWMETPAPYGPLPLIFGDVAAGFTGNPWLLAVGHRLLALVGLALLAWSLPRLAQWCGANPALSSAIVLCSPFMLANGVGGLHNDLLMVGLMAAALVVTAERGWAWGAALGGLAAAVKLPGGLVCIGVALMVLPAGADLMTRLRRYAAVGGVSVVALVLPGFAAGLGVGWVHALGVPGSVNVPLSLPTVLGGFLDLLARWLGTGLAPATFLELVRAVAQVAAVAFAARVALTWRAGSRAEAVRAVAAVMGALLLLSPVVHLWYFLWVVPFLAALRLPRLAATALLAGSVVAGLVAPLDSSLHGAYLAIVIGSMLVAGAVLLLLVTRAARERLEKIATAEWLPGPRLAGSDEAQASGRSAGRMRPVTSPSVMRPPSTPGAA</sequence>
<feature type="transmembrane region" description="Helical" evidence="9">
    <location>
        <begin position="395"/>
        <end position="417"/>
    </location>
</feature>
<comment type="caution">
    <text evidence="10">The sequence shown here is derived from an EMBL/GenBank/DDBJ whole genome shotgun (WGS) entry which is preliminary data.</text>
</comment>
<dbReference type="AlphaFoldDB" id="A0A2T8F6D7"/>
<evidence type="ECO:0000256" key="3">
    <source>
        <dbReference type="ARBA" id="ARBA00022679"/>
    </source>
</evidence>
<keyword evidence="5 9" id="KW-1133">Transmembrane helix</keyword>
<keyword evidence="6 9" id="KW-0472">Membrane</keyword>
<dbReference type="Pfam" id="PF26314">
    <property type="entry name" value="MptA_B_family"/>
    <property type="match status" value="1"/>
</dbReference>
<evidence type="ECO:0000313" key="11">
    <source>
        <dbReference type="Proteomes" id="UP000246018"/>
    </source>
</evidence>
<dbReference type="Proteomes" id="UP000246018">
    <property type="component" value="Unassembled WGS sequence"/>
</dbReference>
<evidence type="ECO:0000256" key="8">
    <source>
        <dbReference type="SAM" id="MobiDB-lite"/>
    </source>
</evidence>
<dbReference type="GO" id="GO:0016020">
    <property type="term" value="C:membrane"/>
    <property type="evidence" value="ECO:0007669"/>
    <property type="project" value="UniProtKB-SubCell"/>
</dbReference>
<gene>
    <name evidence="10" type="ORF">DDE18_19255</name>
</gene>
<evidence type="ECO:0000256" key="2">
    <source>
        <dbReference type="ARBA" id="ARBA00022676"/>
    </source>
</evidence>
<evidence type="ECO:0000256" key="9">
    <source>
        <dbReference type="SAM" id="Phobius"/>
    </source>
</evidence>
<feature type="transmembrane region" description="Helical" evidence="9">
    <location>
        <begin position="363"/>
        <end position="383"/>
    </location>
</feature>
<accession>A0A2T8F6D7</accession>
<feature type="transmembrane region" description="Helical" evidence="9">
    <location>
        <begin position="12"/>
        <end position="33"/>
    </location>
</feature>
<evidence type="ECO:0000256" key="5">
    <source>
        <dbReference type="ARBA" id="ARBA00022989"/>
    </source>
</evidence>
<evidence type="ECO:0000313" key="10">
    <source>
        <dbReference type="EMBL" id="PVG81278.1"/>
    </source>
</evidence>
<keyword evidence="11" id="KW-1185">Reference proteome</keyword>
<feature type="transmembrane region" description="Helical" evidence="9">
    <location>
        <begin position="179"/>
        <end position="200"/>
    </location>
</feature>
<name>A0A2T8F6D7_9ACTN</name>
<feature type="transmembrane region" description="Helical" evidence="9">
    <location>
        <begin position="53"/>
        <end position="74"/>
    </location>
</feature>
<feature type="transmembrane region" description="Helical" evidence="9">
    <location>
        <begin position="212"/>
        <end position="233"/>
    </location>
</feature>
<keyword evidence="2" id="KW-0328">Glycosyltransferase</keyword>
<dbReference type="GO" id="GO:0016757">
    <property type="term" value="F:glycosyltransferase activity"/>
    <property type="evidence" value="ECO:0007669"/>
    <property type="project" value="UniProtKB-KW"/>
</dbReference>
<organism evidence="10 11">
    <name type="scientific">Nocardioides gansuensis</name>
    <dbReference type="NCBI Taxonomy" id="2138300"/>
    <lineage>
        <taxon>Bacteria</taxon>
        <taxon>Bacillati</taxon>
        <taxon>Actinomycetota</taxon>
        <taxon>Actinomycetes</taxon>
        <taxon>Propionibacteriales</taxon>
        <taxon>Nocardioidaceae</taxon>
        <taxon>Nocardioides</taxon>
    </lineage>
</organism>
<evidence type="ECO:0000256" key="1">
    <source>
        <dbReference type="ARBA" id="ARBA00004141"/>
    </source>
</evidence>